<dbReference type="Proteomes" id="UP001054945">
    <property type="component" value="Unassembled WGS sequence"/>
</dbReference>
<name>A0AAV4XLH2_CAEEX</name>
<gene>
    <name evidence="2" type="ORF">CEXT_523881</name>
</gene>
<feature type="region of interest" description="Disordered" evidence="1">
    <location>
        <begin position="1"/>
        <end position="20"/>
    </location>
</feature>
<sequence>MHSPHHTNSRRFRKVFEGRHHPTPQKLLRLCCYKNLHFSMNTDEKPIRNNNNKTQPEERFVPPAAACISYVFHSLINLHRLVQSGVRSGVHRLNLAPFFL</sequence>
<protein>
    <submittedName>
        <fullName evidence="2">Uncharacterized protein</fullName>
    </submittedName>
</protein>
<reference evidence="2 3" key="1">
    <citation type="submission" date="2021-06" db="EMBL/GenBank/DDBJ databases">
        <title>Caerostris extrusa draft genome.</title>
        <authorList>
            <person name="Kono N."/>
            <person name="Arakawa K."/>
        </authorList>
    </citation>
    <scope>NUCLEOTIDE SEQUENCE [LARGE SCALE GENOMIC DNA]</scope>
</reference>
<comment type="caution">
    <text evidence="2">The sequence shown here is derived from an EMBL/GenBank/DDBJ whole genome shotgun (WGS) entry which is preliminary data.</text>
</comment>
<proteinExistence type="predicted"/>
<feature type="compositionally biased region" description="Basic residues" evidence="1">
    <location>
        <begin position="1"/>
        <end position="13"/>
    </location>
</feature>
<organism evidence="2 3">
    <name type="scientific">Caerostris extrusa</name>
    <name type="common">Bark spider</name>
    <name type="synonym">Caerostris bankana</name>
    <dbReference type="NCBI Taxonomy" id="172846"/>
    <lineage>
        <taxon>Eukaryota</taxon>
        <taxon>Metazoa</taxon>
        <taxon>Ecdysozoa</taxon>
        <taxon>Arthropoda</taxon>
        <taxon>Chelicerata</taxon>
        <taxon>Arachnida</taxon>
        <taxon>Araneae</taxon>
        <taxon>Araneomorphae</taxon>
        <taxon>Entelegynae</taxon>
        <taxon>Araneoidea</taxon>
        <taxon>Araneidae</taxon>
        <taxon>Caerostris</taxon>
    </lineage>
</organism>
<dbReference type="EMBL" id="BPLR01017989">
    <property type="protein sequence ID" value="GIY95977.1"/>
    <property type="molecule type" value="Genomic_DNA"/>
</dbReference>
<dbReference type="AlphaFoldDB" id="A0AAV4XLH2"/>
<keyword evidence="3" id="KW-1185">Reference proteome</keyword>
<evidence type="ECO:0000313" key="3">
    <source>
        <dbReference type="Proteomes" id="UP001054945"/>
    </source>
</evidence>
<accession>A0AAV4XLH2</accession>
<evidence type="ECO:0000256" key="1">
    <source>
        <dbReference type="SAM" id="MobiDB-lite"/>
    </source>
</evidence>
<evidence type="ECO:0000313" key="2">
    <source>
        <dbReference type="EMBL" id="GIY95977.1"/>
    </source>
</evidence>